<sequence length="94" mass="10152">MKKPKHYAAELLGLAKRAEWPDNCPDALRAIQAAGSGDSKRAEALSTLIHGGFYPEAFFSMRCAVAIGNGDLVKARLLLNDLQLRLGTDKRVAA</sequence>
<comment type="caution">
    <text evidence="1">The sequence shown here is derived from an EMBL/GenBank/DDBJ whole genome shotgun (WGS) entry which is preliminary data.</text>
</comment>
<keyword evidence="2" id="KW-1185">Reference proteome</keyword>
<proteinExistence type="predicted"/>
<dbReference type="RefSeq" id="WP_150863048.1">
    <property type="nucleotide sequence ID" value="NZ_VYXP01000002.1"/>
</dbReference>
<dbReference type="Proteomes" id="UP000325372">
    <property type="component" value="Unassembled WGS sequence"/>
</dbReference>
<dbReference type="EMBL" id="VYXP01000002">
    <property type="protein sequence ID" value="KAA9133487.1"/>
    <property type="molecule type" value="Genomic_DNA"/>
</dbReference>
<dbReference type="AlphaFoldDB" id="A0A5N0TH73"/>
<evidence type="ECO:0000313" key="1">
    <source>
        <dbReference type="EMBL" id="KAA9133487.1"/>
    </source>
</evidence>
<evidence type="ECO:0000313" key="2">
    <source>
        <dbReference type="Proteomes" id="UP000325372"/>
    </source>
</evidence>
<reference evidence="1 2" key="1">
    <citation type="submission" date="2019-09" db="EMBL/GenBank/DDBJ databases">
        <title>Wenzhouxiangella sp. Genome sequencing and assembly.</title>
        <authorList>
            <person name="Zhang R."/>
        </authorList>
    </citation>
    <scope>NUCLEOTIDE SEQUENCE [LARGE SCALE GENOMIC DNA]</scope>
    <source>
        <strain evidence="1 2">W260</strain>
    </source>
</reference>
<gene>
    <name evidence="1" type="ORF">F3N42_03810</name>
</gene>
<protein>
    <submittedName>
        <fullName evidence="1">Uncharacterized protein</fullName>
    </submittedName>
</protein>
<organism evidence="1 2">
    <name type="scientific">Marinihelvus fidelis</name>
    <dbReference type="NCBI Taxonomy" id="2613842"/>
    <lineage>
        <taxon>Bacteria</taxon>
        <taxon>Pseudomonadati</taxon>
        <taxon>Pseudomonadota</taxon>
        <taxon>Gammaproteobacteria</taxon>
        <taxon>Chromatiales</taxon>
        <taxon>Wenzhouxiangellaceae</taxon>
        <taxon>Marinihelvus</taxon>
    </lineage>
</organism>
<name>A0A5N0TH73_9GAMM</name>
<accession>A0A5N0TH73</accession>